<evidence type="ECO:0000256" key="8">
    <source>
        <dbReference type="SAM" id="MobiDB-lite"/>
    </source>
</evidence>
<keyword evidence="4" id="KW-0946">Virion</keyword>
<dbReference type="GO" id="GO:0044423">
    <property type="term" value="C:virion component"/>
    <property type="evidence" value="ECO:0007669"/>
    <property type="project" value="UniProtKB-KW"/>
</dbReference>
<evidence type="ECO:0000256" key="5">
    <source>
        <dbReference type="ARBA" id="ARBA00023104"/>
    </source>
</evidence>
<dbReference type="GO" id="GO:0039666">
    <property type="term" value="P:virion attachment to host cell pilus"/>
    <property type="evidence" value="ECO:0007669"/>
    <property type="project" value="UniProtKB-KW"/>
</dbReference>
<evidence type="ECO:0000313" key="9">
    <source>
        <dbReference type="EMBL" id="QDH87938.1"/>
    </source>
</evidence>
<evidence type="ECO:0000256" key="6">
    <source>
        <dbReference type="ARBA" id="ARBA00023296"/>
    </source>
</evidence>
<comment type="similarity">
    <text evidence="7">Belongs to the Leviviricetes maturation protein family.</text>
</comment>
<comment type="subcellular location">
    <subcellularLocation>
        <location evidence="1">Virion</location>
    </subcellularLocation>
</comment>
<dbReference type="EMBL" id="MN033733">
    <property type="protein sequence ID" value="QDH87938.1"/>
    <property type="molecule type" value="Genomic_RNA"/>
</dbReference>
<feature type="compositionally biased region" description="Polar residues" evidence="8">
    <location>
        <begin position="188"/>
        <end position="201"/>
    </location>
</feature>
<keyword evidence="2" id="KW-0945">Host-virus interaction</keyword>
<evidence type="ECO:0000256" key="3">
    <source>
        <dbReference type="ARBA" id="ARBA00022804"/>
    </source>
</evidence>
<evidence type="ECO:0000256" key="4">
    <source>
        <dbReference type="ARBA" id="ARBA00022844"/>
    </source>
</evidence>
<feature type="region of interest" description="Disordered" evidence="8">
    <location>
        <begin position="188"/>
        <end position="208"/>
    </location>
</feature>
<sequence>MSYSKVKTDEIHDPVSGHPIWSKSREWNTQRKPWIHPLPFNLVLLYFVDFKGYYLDGGTTVPRGISNVYSWAPLEYLGDSDLGRAVNKARESFLNSMHDVAQNANNVKEINQNVSAVTSKVKALATAVSAIKKGNVTGAAKALGVKLSGTQKQKIIKRLKQPADAWLELHFGWIPLVQDIGNSIENIQGTGKAPTGSTSIRVTGRGGSGGSNYQDTTAAYWWPSHNESLWICGCRCAARVKVENPNSALANQMGFVNPLSVAWEAVPFSFVVDWFTNVGQCLSAMTDFVGYSVEESYTTTFRRTTTRWQSYTTADAGPLSGSYSDIKTCQVHVTREQGIAGPTLRIKPFKGFSIERGATAVSLLVQQLSRLQS</sequence>
<keyword evidence="5" id="KW-1175">Viral attachment to host cell pilus</keyword>
<evidence type="ECO:0000256" key="2">
    <source>
        <dbReference type="ARBA" id="ARBA00022581"/>
    </source>
</evidence>
<gene>
    <name evidence="9" type="ORF">H1Bulk29504_000003</name>
</gene>
<dbReference type="InterPro" id="IPR005563">
    <property type="entry name" value="A_protein"/>
</dbReference>
<evidence type="ECO:0008006" key="10">
    <source>
        <dbReference type="Google" id="ProtNLM"/>
    </source>
</evidence>
<keyword evidence="6" id="KW-1160">Virus entry into host cell</keyword>
<organism evidence="9">
    <name type="scientific">Leviviridae sp</name>
    <dbReference type="NCBI Taxonomy" id="2027243"/>
    <lineage>
        <taxon>Viruses</taxon>
        <taxon>Riboviria</taxon>
        <taxon>Orthornavirae</taxon>
        <taxon>Lenarviricota</taxon>
        <taxon>Leviviricetes</taxon>
        <taxon>Norzivirales</taxon>
        <taxon>Fiersviridae</taxon>
    </lineage>
</organism>
<proteinExistence type="inferred from homology"/>
<dbReference type="Pfam" id="PF03863">
    <property type="entry name" value="Phage_mat-A"/>
    <property type="match status" value="2"/>
</dbReference>
<keyword evidence="3" id="KW-1161">Viral attachment to host cell</keyword>
<name>A0A514D2W2_9VIRU</name>
<evidence type="ECO:0000256" key="1">
    <source>
        <dbReference type="ARBA" id="ARBA00004328"/>
    </source>
</evidence>
<reference evidence="9" key="1">
    <citation type="submission" date="2019-05" db="EMBL/GenBank/DDBJ databases">
        <title>Metatranscriptomic reconstruction reveals RNA viruses with the potential to shape carbon cycling in soil.</title>
        <authorList>
            <person name="Starr E.P."/>
            <person name="Nuccio E."/>
            <person name="Pett-Ridge J."/>
            <person name="Banfield J.F."/>
            <person name="Firestone M.K."/>
        </authorList>
    </citation>
    <scope>NUCLEOTIDE SEQUENCE</scope>
    <source>
        <strain evidence="9">H1_Bulk_29_scaffold_504</strain>
    </source>
</reference>
<evidence type="ECO:0000256" key="7">
    <source>
        <dbReference type="ARBA" id="ARBA00035110"/>
    </source>
</evidence>
<protein>
    <recommendedName>
        <fullName evidence="10">Maturation</fullName>
    </recommendedName>
</protein>
<accession>A0A514D2W2</accession>